<dbReference type="PATRIC" id="fig|1337887.3.peg.356"/>
<dbReference type="Proteomes" id="UP000016842">
    <property type="component" value="Unassembled WGS sequence"/>
</dbReference>
<sequence length="46" mass="5558">MTIFGHAPWRVLWGGWLVRKYTTFKHNLEEQSFSEWLCINATAEFR</sequence>
<name>U4VKR0_9HYPH</name>
<dbReference type="AlphaFoldDB" id="U4VKR0"/>
<protein>
    <submittedName>
        <fullName evidence="1">Uncharacterized protein</fullName>
    </submittedName>
</protein>
<dbReference type="EMBL" id="ASXJ01000013">
    <property type="protein sequence ID" value="ERM03462.1"/>
    <property type="molecule type" value="Genomic_DNA"/>
</dbReference>
<comment type="caution">
    <text evidence="1">The sequence shown here is derived from an EMBL/GenBank/DDBJ whole genome shotgun (WGS) entry which is preliminary data.</text>
</comment>
<accession>U4VKR0</accession>
<proteinExistence type="predicted"/>
<evidence type="ECO:0000313" key="2">
    <source>
        <dbReference type="Proteomes" id="UP000016842"/>
    </source>
</evidence>
<reference evidence="1 2" key="1">
    <citation type="journal article" date="2014" name="FEMS Microbiol. Lett.">
        <title>Genome sequencing analysis reveals virulence-related gene content of Ochrobactrum intermedium strain 229E, a urease-positive strain isolated from the human gastric niche.</title>
        <authorList>
            <person name="Kulkarni G.J."/>
            <person name="Shetty S."/>
            <person name="Dharne M.S."/>
            <person name="Shouche Y.S."/>
        </authorList>
    </citation>
    <scope>NUCLEOTIDE SEQUENCE [LARGE SCALE GENOMIC DNA]</scope>
    <source>
        <strain evidence="1 2">229E</strain>
    </source>
</reference>
<gene>
    <name evidence="1" type="ORF">Q644_10990</name>
</gene>
<evidence type="ECO:0000313" key="1">
    <source>
        <dbReference type="EMBL" id="ERM03462.1"/>
    </source>
</evidence>
<organism evidence="1 2">
    <name type="scientific">Brucella intermedia 229E</name>
    <dbReference type="NCBI Taxonomy" id="1337887"/>
    <lineage>
        <taxon>Bacteria</taxon>
        <taxon>Pseudomonadati</taxon>
        <taxon>Pseudomonadota</taxon>
        <taxon>Alphaproteobacteria</taxon>
        <taxon>Hyphomicrobiales</taxon>
        <taxon>Brucellaceae</taxon>
        <taxon>Brucella/Ochrobactrum group</taxon>
        <taxon>Brucella</taxon>
    </lineage>
</organism>